<dbReference type="InterPro" id="IPR026739">
    <property type="entry name" value="AP_beta"/>
</dbReference>
<dbReference type="AlphaFoldDB" id="A0A2S4UTF5"/>
<dbReference type="VEuPathDB" id="FungiDB:PSHT_01832"/>
<evidence type="ECO:0000259" key="5">
    <source>
        <dbReference type="Pfam" id="PF12717"/>
    </source>
</evidence>
<dbReference type="SUPFAM" id="SSF48371">
    <property type="entry name" value="ARM repeat"/>
    <property type="match status" value="1"/>
</dbReference>
<dbReference type="GO" id="GO:0012505">
    <property type="term" value="C:endomembrane system"/>
    <property type="evidence" value="ECO:0007669"/>
    <property type="project" value="UniProtKB-SubCell"/>
</dbReference>
<dbReference type="EMBL" id="PKSL01000176">
    <property type="protein sequence ID" value="POW00576.1"/>
    <property type="molecule type" value="Genomic_DNA"/>
</dbReference>
<comment type="subcellular location">
    <subcellularLocation>
        <location evidence="1">Endomembrane system</location>
    </subcellularLocation>
</comment>
<keyword evidence="4" id="KW-0472">Membrane</keyword>
<proteinExistence type="predicted"/>
<evidence type="ECO:0000313" key="6">
    <source>
        <dbReference type="EMBL" id="POW00576.1"/>
    </source>
</evidence>
<evidence type="ECO:0000313" key="7">
    <source>
        <dbReference type="Proteomes" id="UP000239156"/>
    </source>
</evidence>
<evidence type="ECO:0000256" key="1">
    <source>
        <dbReference type="ARBA" id="ARBA00004308"/>
    </source>
</evidence>
<dbReference type="GO" id="GO:0015031">
    <property type="term" value="P:protein transport"/>
    <property type="evidence" value="ECO:0007669"/>
    <property type="project" value="UniProtKB-KW"/>
</dbReference>
<keyword evidence="2" id="KW-0813">Transport</keyword>
<dbReference type="VEuPathDB" id="FungiDB:PSTT_13054"/>
<name>A0A2S4UTF5_9BASI</name>
<comment type="caution">
    <text evidence="6">The sequence shown here is derived from an EMBL/GenBank/DDBJ whole genome shotgun (WGS) entry which is preliminary data.</text>
</comment>
<sequence>MGDYALIQVCGFTGSTVRKCLQDDNPEVQKTAAIGVEKLYDLKPSLALKTGFVDQLKEMVADSNPMSAIANNLSEGDFILDSAVIPKLLVALGECTEWGGIALLGAIAKYRAQAKSQPTVQYMSYGKRNTIVDLDIVPQSHIVWWSVYIRHTRLLLDIGSRPVEIIIPSHVFNPACLPSTPPSGKVNRRT</sequence>
<dbReference type="PANTHER" id="PTHR11134">
    <property type="entry name" value="ADAPTOR COMPLEX SUBUNIT BETA FAMILY MEMBER"/>
    <property type="match status" value="1"/>
</dbReference>
<dbReference type="InterPro" id="IPR011989">
    <property type="entry name" value="ARM-like"/>
</dbReference>
<evidence type="ECO:0000256" key="2">
    <source>
        <dbReference type="ARBA" id="ARBA00022448"/>
    </source>
</evidence>
<accession>A0A2S4UTF5</accession>
<evidence type="ECO:0000256" key="4">
    <source>
        <dbReference type="ARBA" id="ARBA00023136"/>
    </source>
</evidence>
<dbReference type="Gene3D" id="1.25.10.10">
    <property type="entry name" value="Leucine-rich Repeat Variant"/>
    <property type="match status" value="1"/>
</dbReference>
<gene>
    <name evidence="6" type="ORF">PSTT_13054</name>
</gene>
<reference evidence="6" key="1">
    <citation type="submission" date="2017-12" db="EMBL/GenBank/DDBJ databases">
        <title>Gene loss provides genomic basis for host adaptation in cereal stripe rust fungi.</title>
        <authorList>
            <person name="Xia C."/>
        </authorList>
    </citation>
    <scope>NUCLEOTIDE SEQUENCE [LARGE SCALE GENOMIC DNA]</scope>
    <source>
        <strain evidence="6">93-210</strain>
    </source>
</reference>
<protein>
    <recommendedName>
        <fullName evidence="5">Condensin complex subunit 1 C-terminal domain-containing protein</fullName>
    </recommendedName>
</protein>
<keyword evidence="3" id="KW-0653">Protein transport</keyword>
<feature type="domain" description="Condensin complex subunit 1 C-terminal" evidence="5">
    <location>
        <begin position="16"/>
        <end position="116"/>
    </location>
</feature>
<dbReference type="InterPro" id="IPR016024">
    <property type="entry name" value="ARM-type_fold"/>
</dbReference>
<evidence type="ECO:0000256" key="3">
    <source>
        <dbReference type="ARBA" id="ARBA00022927"/>
    </source>
</evidence>
<keyword evidence="7" id="KW-1185">Reference proteome</keyword>
<dbReference type="Proteomes" id="UP000239156">
    <property type="component" value="Unassembled WGS sequence"/>
</dbReference>
<dbReference type="Pfam" id="PF12717">
    <property type="entry name" value="Cnd1"/>
    <property type="match status" value="1"/>
</dbReference>
<dbReference type="InterPro" id="IPR032682">
    <property type="entry name" value="Cnd1_C"/>
</dbReference>
<organism evidence="6 7">
    <name type="scientific">Puccinia striiformis</name>
    <dbReference type="NCBI Taxonomy" id="27350"/>
    <lineage>
        <taxon>Eukaryota</taxon>
        <taxon>Fungi</taxon>
        <taxon>Dikarya</taxon>
        <taxon>Basidiomycota</taxon>
        <taxon>Pucciniomycotina</taxon>
        <taxon>Pucciniomycetes</taxon>
        <taxon>Pucciniales</taxon>
        <taxon>Pucciniaceae</taxon>
        <taxon>Puccinia</taxon>
    </lineage>
</organism>
<dbReference type="GO" id="GO:0016192">
    <property type="term" value="P:vesicle-mediated transport"/>
    <property type="evidence" value="ECO:0007669"/>
    <property type="project" value="InterPro"/>
</dbReference>